<dbReference type="PANTHER" id="PTHR35758">
    <property type="entry name" value="TRANSMEMBRANE PROTEIN"/>
    <property type="match status" value="1"/>
</dbReference>
<name>A0A1U8AZ31_NELNU</name>
<dbReference type="OMA" id="WIHRVIG"/>
<dbReference type="FunCoup" id="A0A1U8AZ31">
    <property type="interactions" value="181"/>
</dbReference>
<proteinExistence type="predicted"/>
<evidence type="ECO:0000313" key="1">
    <source>
        <dbReference type="Proteomes" id="UP000189703"/>
    </source>
</evidence>
<organism evidence="1 2">
    <name type="scientific">Nelumbo nucifera</name>
    <name type="common">Sacred lotus</name>
    <dbReference type="NCBI Taxonomy" id="4432"/>
    <lineage>
        <taxon>Eukaryota</taxon>
        <taxon>Viridiplantae</taxon>
        <taxon>Streptophyta</taxon>
        <taxon>Embryophyta</taxon>
        <taxon>Tracheophyta</taxon>
        <taxon>Spermatophyta</taxon>
        <taxon>Magnoliopsida</taxon>
        <taxon>Proteales</taxon>
        <taxon>Nelumbonaceae</taxon>
        <taxon>Nelumbo</taxon>
    </lineage>
</organism>
<evidence type="ECO:0000313" key="2">
    <source>
        <dbReference type="RefSeq" id="XP_010273619.1"/>
    </source>
</evidence>
<dbReference type="Proteomes" id="UP000189703">
    <property type="component" value="Unplaced"/>
</dbReference>
<dbReference type="KEGG" id="nnu:104609101"/>
<dbReference type="eggNOG" id="ENOG502S40R">
    <property type="taxonomic scope" value="Eukaryota"/>
</dbReference>
<dbReference type="AlphaFoldDB" id="A0A1U8AZ31"/>
<dbReference type="RefSeq" id="XP_010273619.1">
    <property type="nucleotide sequence ID" value="XM_010275317.2"/>
</dbReference>
<gene>
    <name evidence="2" type="primary">LOC104609101</name>
</gene>
<reference evidence="2" key="1">
    <citation type="submission" date="2025-08" db="UniProtKB">
        <authorList>
            <consortium name="RefSeq"/>
        </authorList>
    </citation>
    <scope>IDENTIFICATION</scope>
</reference>
<sequence length="120" mass="13157">MAFNRVVYVGGRAYSKERLVAIGLSLLAVLSPLYIDRKPSVECSECECEGESSIHLAAWLPVLLLVLVLIFAISLSCYLDQSFARLDPYWIHRVGGSSCGILALLMVLLLVLKCKASVLN</sequence>
<protein>
    <submittedName>
        <fullName evidence="2">Uncharacterized protein LOC104609101</fullName>
    </submittedName>
</protein>
<keyword evidence="1" id="KW-1185">Reference proteome</keyword>
<dbReference type="PANTHER" id="PTHR35758:SF2">
    <property type="entry name" value="TRANSMEMBRANE PROTEIN"/>
    <property type="match status" value="1"/>
</dbReference>
<dbReference type="GeneID" id="104609101"/>
<dbReference type="OrthoDB" id="1929320at2759"/>
<accession>A0A1U8AZ31</accession>